<keyword evidence="3 6" id="KW-0067">ATP-binding</keyword>
<dbReference type="GO" id="GO:0016887">
    <property type="term" value="F:ATP hydrolysis activity"/>
    <property type="evidence" value="ECO:0007669"/>
    <property type="project" value="InterPro"/>
</dbReference>
<dbReference type="RefSeq" id="WP_135623958.1">
    <property type="nucleotide sequence ID" value="NZ_RQGD01000034.1"/>
</dbReference>
<accession>A0A4R9JZ33</accession>
<dbReference type="OrthoDB" id="9805538at2"/>
<sequence length="228" mass="25195">MKQKQFDIQIRNIFKTYSQGNVGISVLKGFDLEIPGNQLITMMGPSGSGKSTLLNILSAIETADSGEIDIFGERLNEKNEDQLTLYRRKTIGIVFQFFHLLPYLSALDNVILPLFLQGVSKHTARKLGLAALEMVNLEDRVGFTPKELSGGEKQRVAIARALVHKPKLLLADEPTGNLDSESSDQIVSLFQRCVKDLGLTVFLVTHNQEIGNLGETRISMLDGIAKII</sequence>
<dbReference type="InterPro" id="IPR017871">
    <property type="entry name" value="ABC_transporter-like_CS"/>
</dbReference>
<dbReference type="InterPro" id="IPR003593">
    <property type="entry name" value="AAA+_ATPase"/>
</dbReference>
<name>A0A4R9JZ33_9LEPT</name>
<keyword evidence="2" id="KW-0547">Nucleotide-binding</keyword>
<comment type="caution">
    <text evidence="6">The sequence shown here is derived from an EMBL/GenBank/DDBJ whole genome shotgun (WGS) entry which is preliminary data.</text>
</comment>
<evidence type="ECO:0000313" key="6">
    <source>
        <dbReference type="EMBL" id="TGL57939.1"/>
    </source>
</evidence>
<dbReference type="PANTHER" id="PTHR42798">
    <property type="entry name" value="LIPOPROTEIN-RELEASING SYSTEM ATP-BINDING PROTEIN LOLD"/>
    <property type="match status" value="1"/>
</dbReference>
<dbReference type="Pfam" id="PF00005">
    <property type="entry name" value="ABC_tran"/>
    <property type="match status" value="1"/>
</dbReference>
<dbReference type="PROSITE" id="PS00211">
    <property type="entry name" value="ABC_TRANSPORTER_1"/>
    <property type="match status" value="1"/>
</dbReference>
<dbReference type="CDD" id="cd03255">
    <property type="entry name" value="ABC_MJ0796_LolCDE_FtsE"/>
    <property type="match status" value="1"/>
</dbReference>
<keyword evidence="1" id="KW-0813">Transport</keyword>
<dbReference type="EMBL" id="RQGD01000034">
    <property type="protein sequence ID" value="TGL57939.1"/>
    <property type="molecule type" value="Genomic_DNA"/>
</dbReference>
<dbReference type="GO" id="GO:0005524">
    <property type="term" value="F:ATP binding"/>
    <property type="evidence" value="ECO:0007669"/>
    <property type="project" value="UniProtKB-KW"/>
</dbReference>
<dbReference type="SUPFAM" id="SSF52540">
    <property type="entry name" value="P-loop containing nucleoside triphosphate hydrolases"/>
    <property type="match status" value="1"/>
</dbReference>
<dbReference type="Proteomes" id="UP000297693">
    <property type="component" value="Unassembled WGS sequence"/>
</dbReference>
<evidence type="ECO:0000256" key="4">
    <source>
        <dbReference type="ARBA" id="ARBA00038388"/>
    </source>
</evidence>
<evidence type="ECO:0000259" key="5">
    <source>
        <dbReference type="PROSITE" id="PS50893"/>
    </source>
</evidence>
<dbReference type="PANTHER" id="PTHR42798:SF2">
    <property type="entry name" value="ABC TRANSPORTER ATP-BINDING PROTEIN MG467-RELATED"/>
    <property type="match status" value="1"/>
</dbReference>
<comment type="similarity">
    <text evidence="4">Belongs to the ABC transporter superfamily. Macrolide exporter (TC 3.A.1.122) family.</text>
</comment>
<dbReference type="AlphaFoldDB" id="A0A4R9JZ33"/>
<dbReference type="GO" id="GO:0098796">
    <property type="term" value="C:membrane protein complex"/>
    <property type="evidence" value="ECO:0007669"/>
    <property type="project" value="UniProtKB-ARBA"/>
</dbReference>
<dbReference type="InterPro" id="IPR003439">
    <property type="entry name" value="ABC_transporter-like_ATP-bd"/>
</dbReference>
<keyword evidence="7" id="KW-1185">Reference proteome</keyword>
<dbReference type="FunFam" id="3.40.50.300:FF:000032">
    <property type="entry name" value="Export ABC transporter ATP-binding protein"/>
    <property type="match status" value="1"/>
</dbReference>
<protein>
    <submittedName>
        <fullName evidence="6">ABC transporter ATP-binding protein</fullName>
    </submittedName>
</protein>
<dbReference type="Gene3D" id="3.40.50.300">
    <property type="entry name" value="P-loop containing nucleotide triphosphate hydrolases"/>
    <property type="match status" value="1"/>
</dbReference>
<feature type="domain" description="ABC transporter" evidence="5">
    <location>
        <begin position="8"/>
        <end position="227"/>
    </location>
</feature>
<dbReference type="GO" id="GO:0022857">
    <property type="term" value="F:transmembrane transporter activity"/>
    <property type="evidence" value="ECO:0007669"/>
    <property type="project" value="UniProtKB-ARBA"/>
</dbReference>
<gene>
    <name evidence="6" type="ORF">EHQ58_11085</name>
</gene>
<evidence type="ECO:0000256" key="2">
    <source>
        <dbReference type="ARBA" id="ARBA00022741"/>
    </source>
</evidence>
<evidence type="ECO:0000313" key="7">
    <source>
        <dbReference type="Proteomes" id="UP000297693"/>
    </source>
</evidence>
<evidence type="ECO:0000256" key="3">
    <source>
        <dbReference type="ARBA" id="ARBA00022840"/>
    </source>
</evidence>
<reference evidence="6" key="1">
    <citation type="journal article" date="2019" name="PLoS Negl. Trop. Dis.">
        <title>Revisiting the worldwide diversity of Leptospira species in the environment.</title>
        <authorList>
            <person name="Vincent A.T."/>
            <person name="Schiettekatte O."/>
            <person name="Bourhy P."/>
            <person name="Veyrier F.J."/>
            <person name="Picardeau M."/>
        </authorList>
    </citation>
    <scope>NUCLEOTIDE SEQUENCE [LARGE SCALE GENOMIC DNA]</scope>
    <source>
        <strain evidence="6">201702476</strain>
    </source>
</reference>
<dbReference type="SMART" id="SM00382">
    <property type="entry name" value="AAA"/>
    <property type="match status" value="1"/>
</dbReference>
<dbReference type="PROSITE" id="PS50893">
    <property type="entry name" value="ABC_TRANSPORTER_2"/>
    <property type="match status" value="1"/>
</dbReference>
<organism evidence="6 7">
    <name type="scientific">Leptospira ognonensis</name>
    <dbReference type="NCBI Taxonomy" id="2484945"/>
    <lineage>
        <taxon>Bacteria</taxon>
        <taxon>Pseudomonadati</taxon>
        <taxon>Spirochaetota</taxon>
        <taxon>Spirochaetia</taxon>
        <taxon>Leptospirales</taxon>
        <taxon>Leptospiraceae</taxon>
        <taxon>Leptospira</taxon>
    </lineage>
</organism>
<dbReference type="InterPro" id="IPR017911">
    <property type="entry name" value="MacB-like_ATP-bd"/>
</dbReference>
<dbReference type="InterPro" id="IPR027417">
    <property type="entry name" value="P-loop_NTPase"/>
</dbReference>
<proteinExistence type="inferred from homology"/>
<evidence type="ECO:0000256" key="1">
    <source>
        <dbReference type="ARBA" id="ARBA00022448"/>
    </source>
</evidence>